<dbReference type="GO" id="GO:0003824">
    <property type="term" value="F:catalytic activity"/>
    <property type="evidence" value="ECO:0007669"/>
    <property type="project" value="TreeGrafter"/>
</dbReference>
<dbReference type="Proteomes" id="UP000039324">
    <property type="component" value="Unassembled WGS sequence"/>
</dbReference>
<dbReference type="PANTHER" id="PTHR33336">
    <property type="entry name" value="QUINOL MONOOXYGENASE YGIN-RELATED"/>
    <property type="match status" value="1"/>
</dbReference>
<sequence>MTVHVISKLRIQSDKVNDAKALFNSLLVPSRAHAGCIKYNVYQDRNDPQEFAFIEEWQTEKALDDHLATDLLKQGFARVGKLVETAPVVQRLNFLG</sequence>
<evidence type="ECO:0000313" key="5">
    <source>
        <dbReference type="Proteomes" id="UP000290189"/>
    </source>
</evidence>
<protein>
    <recommendedName>
        <fullName evidence="1">ABM domain-containing protein</fullName>
    </recommendedName>
</protein>
<dbReference type="PANTHER" id="PTHR33336:SF15">
    <property type="entry name" value="ABM DOMAIN-CONTAINING PROTEIN"/>
    <property type="match status" value="1"/>
</dbReference>
<keyword evidence="4" id="KW-1185">Reference proteome</keyword>
<evidence type="ECO:0000313" key="3">
    <source>
        <dbReference type="EMBL" id="SPQ99838.1"/>
    </source>
</evidence>
<accession>A0A0G4J8C9</accession>
<reference evidence="3 5" key="2">
    <citation type="submission" date="2018-03" db="EMBL/GenBank/DDBJ databases">
        <authorList>
            <person name="Fogelqvist J."/>
        </authorList>
    </citation>
    <scope>NUCLEOTIDE SEQUENCE [LARGE SCALE GENOMIC DNA]</scope>
</reference>
<evidence type="ECO:0000313" key="2">
    <source>
        <dbReference type="EMBL" id="CEP03878.1"/>
    </source>
</evidence>
<geneLocation type="mitochondrion" evidence="3"/>
<dbReference type="OMA" id="TIVCFTE"/>
<evidence type="ECO:0000313" key="4">
    <source>
        <dbReference type="Proteomes" id="UP000039324"/>
    </source>
</evidence>
<reference evidence="2 4" key="1">
    <citation type="submission" date="2015-02" db="EMBL/GenBank/DDBJ databases">
        <authorList>
            <person name="Chooi Y.-H."/>
        </authorList>
    </citation>
    <scope>NUCLEOTIDE SEQUENCE [LARGE SCALE GENOMIC DNA]</scope>
    <source>
        <strain evidence="2">E3</strain>
    </source>
</reference>
<dbReference type="AlphaFoldDB" id="A0A0G4J8C9"/>
<dbReference type="Proteomes" id="UP000290189">
    <property type="component" value="Unassembled WGS sequence"/>
</dbReference>
<dbReference type="InterPro" id="IPR011008">
    <property type="entry name" value="Dimeric_a/b-barrel"/>
</dbReference>
<dbReference type="InterPro" id="IPR007138">
    <property type="entry name" value="ABM_dom"/>
</dbReference>
<dbReference type="InterPro" id="IPR050744">
    <property type="entry name" value="AI-2_Isomerase_LsrG"/>
</dbReference>
<dbReference type="Pfam" id="PF03992">
    <property type="entry name" value="ABM"/>
    <property type="match status" value="1"/>
</dbReference>
<gene>
    <name evidence="2" type="ORF">PBRA_003485</name>
    <name evidence="3" type="ORF">PLBR_LOCUS7053</name>
</gene>
<dbReference type="PROSITE" id="PS51725">
    <property type="entry name" value="ABM"/>
    <property type="match status" value="1"/>
</dbReference>
<dbReference type="Gene3D" id="3.30.70.100">
    <property type="match status" value="1"/>
</dbReference>
<evidence type="ECO:0000259" key="1">
    <source>
        <dbReference type="PROSITE" id="PS51725"/>
    </source>
</evidence>
<feature type="domain" description="ABM" evidence="1">
    <location>
        <begin position="3"/>
        <end position="94"/>
    </location>
</feature>
<dbReference type="SUPFAM" id="SSF54909">
    <property type="entry name" value="Dimeric alpha+beta barrel"/>
    <property type="match status" value="1"/>
</dbReference>
<dbReference type="EMBL" id="OVEO01000012">
    <property type="protein sequence ID" value="SPQ99838.1"/>
    <property type="molecule type" value="Genomic_DNA"/>
</dbReference>
<proteinExistence type="predicted"/>
<keyword evidence="3" id="KW-0496">Mitochondrion</keyword>
<dbReference type="EMBL" id="CDSF01000155">
    <property type="protein sequence ID" value="CEP03878.1"/>
    <property type="molecule type" value="Genomic_DNA"/>
</dbReference>
<name>A0A0G4J8C9_PLABS</name>
<organism evidence="2 4">
    <name type="scientific">Plasmodiophora brassicae</name>
    <name type="common">Clubroot disease agent</name>
    <dbReference type="NCBI Taxonomy" id="37360"/>
    <lineage>
        <taxon>Eukaryota</taxon>
        <taxon>Sar</taxon>
        <taxon>Rhizaria</taxon>
        <taxon>Endomyxa</taxon>
        <taxon>Phytomyxea</taxon>
        <taxon>Plasmodiophorida</taxon>
        <taxon>Plasmodiophoridae</taxon>
        <taxon>Plasmodiophora</taxon>
    </lineage>
</organism>